<dbReference type="PRINTS" id="PR00081">
    <property type="entry name" value="GDHRDH"/>
</dbReference>
<dbReference type="GO" id="GO:0004757">
    <property type="term" value="F:sepiapterin reductase (NADP+) activity"/>
    <property type="evidence" value="ECO:0007669"/>
    <property type="project" value="TreeGrafter"/>
</dbReference>
<dbReference type="InterPro" id="IPR002347">
    <property type="entry name" value="SDR_fam"/>
</dbReference>
<dbReference type="PANTHER" id="PTHR44085:SF2">
    <property type="entry name" value="SEPIAPTERIN REDUCTASE"/>
    <property type="match status" value="1"/>
</dbReference>
<organism evidence="5 6">
    <name type="scientific">Thermaurantimonas aggregans</name>
    <dbReference type="NCBI Taxonomy" id="2173829"/>
    <lineage>
        <taxon>Bacteria</taxon>
        <taxon>Pseudomonadati</taxon>
        <taxon>Bacteroidota</taxon>
        <taxon>Flavobacteriia</taxon>
        <taxon>Flavobacteriales</taxon>
        <taxon>Schleiferiaceae</taxon>
        <taxon>Thermaurantimonas</taxon>
    </lineage>
</organism>
<keyword evidence="3" id="KW-0521">NADP</keyword>
<reference evidence="5 6" key="1">
    <citation type="submission" date="2018-11" db="EMBL/GenBank/DDBJ databases">
        <title>Schleiferia aggregans sp. nov., a moderately thermophilic heterotrophic bacterium isolated from microbial mats at a terrestrial hot spring.</title>
        <authorList>
            <person name="Iino T."/>
            <person name="Ohkuma M."/>
            <person name="Haruta S."/>
        </authorList>
    </citation>
    <scope>NUCLEOTIDE SEQUENCE [LARGE SCALE GENOMIC DNA]</scope>
    <source>
        <strain evidence="5 6">LA</strain>
    </source>
</reference>
<dbReference type="OrthoDB" id="9794387at2"/>
<gene>
    <name evidence="5" type="ORF">JCM31826_09310</name>
</gene>
<dbReference type="InterPro" id="IPR051721">
    <property type="entry name" value="Biopterin_syn/organic_redct"/>
</dbReference>
<keyword evidence="2" id="KW-0963">Cytoplasm</keyword>
<protein>
    <submittedName>
        <fullName evidence="5">Short-chain dehydrogenase</fullName>
    </submittedName>
</protein>
<evidence type="ECO:0000256" key="2">
    <source>
        <dbReference type="ARBA" id="ARBA00022490"/>
    </source>
</evidence>
<sequence>MHKLAIITGTHQGLGRALAETFLENPDFKVWGFSRKNEIQHTNFTFFHTDLSKSDFHNSLPDRLPVANEYVLINNAAIIEPIAPAHSIDAESLEKIYKINVQAVHLLSAWFIRHTLDRKVAKTIVNISSGAARYPITHWSPYCSTKAALDMLSECLALEYPSYRVYSFAPGMVDTPMQSHIRSKSLKEFPEVDRFKAAFKNNNLNNPYSVSKKIIHLIQNPLTFTGVKISIKDL</sequence>
<dbReference type="GO" id="GO:0006729">
    <property type="term" value="P:tetrahydrobiopterin biosynthetic process"/>
    <property type="evidence" value="ECO:0007669"/>
    <property type="project" value="TreeGrafter"/>
</dbReference>
<keyword evidence="4" id="KW-0560">Oxidoreductase</keyword>
<evidence type="ECO:0000256" key="4">
    <source>
        <dbReference type="ARBA" id="ARBA00023002"/>
    </source>
</evidence>
<dbReference type="RefSeq" id="WP_124397511.1">
    <property type="nucleotide sequence ID" value="NZ_BHZE01000007.1"/>
</dbReference>
<keyword evidence="6" id="KW-1185">Reference proteome</keyword>
<dbReference type="EMBL" id="BHZE01000007">
    <property type="protein sequence ID" value="GCD77449.1"/>
    <property type="molecule type" value="Genomic_DNA"/>
</dbReference>
<dbReference type="PROSITE" id="PS00061">
    <property type="entry name" value="ADH_SHORT"/>
    <property type="match status" value="1"/>
</dbReference>
<evidence type="ECO:0000256" key="3">
    <source>
        <dbReference type="ARBA" id="ARBA00022857"/>
    </source>
</evidence>
<comment type="caution">
    <text evidence="5">The sequence shown here is derived from an EMBL/GenBank/DDBJ whole genome shotgun (WGS) entry which is preliminary data.</text>
</comment>
<proteinExistence type="predicted"/>
<dbReference type="PANTHER" id="PTHR44085">
    <property type="entry name" value="SEPIAPTERIN REDUCTASE"/>
    <property type="match status" value="1"/>
</dbReference>
<dbReference type="InterPro" id="IPR036291">
    <property type="entry name" value="NAD(P)-bd_dom_sf"/>
</dbReference>
<dbReference type="AlphaFoldDB" id="A0A401XKA6"/>
<accession>A0A401XKA6</accession>
<dbReference type="Proteomes" id="UP000286715">
    <property type="component" value="Unassembled WGS sequence"/>
</dbReference>
<evidence type="ECO:0000256" key="1">
    <source>
        <dbReference type="ARBA" id="ARBA00004496"/>
    </source>
</evidence>
<dbReference type="InterPro" id="IPR020904">
    <property type="entry name" value="Sc_DH/Rdtase_CS"/>
</dbReference>
<name>A0A401XKA6_9FLAO</name>
<evidence type="ECO:0000313" key="6">
    <source>
        <dbReference type="Proteomes" id="UP000286715"/>
    </source>
</evidence>
<dbReference type="GO" id="GO:0005737">
    <property type="term" value="C:cytoplasm"/>
    <property type="evidence" value="ECO:0007669"/>
    <property type="project" value="UniProtKB-SubCell"/>
</dbReference>
<comment type="subcellular location">
    <subcellularLocation>
        <location evidence="1">Cytoplasm</location>
    </subcellularLocation>
</comment>
<evidence type="ECO:0000313" key="5">
    <source>
        <dbReference type="EMBL" id="GCD77449.1"/>
    </source>
</evidence>
<dbReference type="SUPFAM" id="SSF51735">
    <property type="entry name" value="NAD(P)-binding Rossmann-fold domains"/>
    <property type="match status" value="1"/>
</dbReference>
<dbReference type="Gene3D" id="3.40.50.720">
    <property type="entry name" value="NAD(P)-binding Rossmann-like Domain"/>
    <property type="match status" value="1"/>
</dbReference>
<dbReference type="Pfam" id="PF00106">
    <property type="entry name" value="adh_short"/>
    <property type="match status" value="1"/>
</dbReference>